<dbReference type="AlphaFoldDB" id="A0AAD8H0W4"/>
<dbReference type="PANTHER" id="PTHR33975">
    <property type="entry name" value="MYELIN-ASSOCIATED OLIGODENDROCYTE BASIC PROTEIN"/>
    <property type="match status" value="1"/>
</dbReference>
<dbReference type="Proteomes" id="UP001237642">
    <property type="component" value="Unassembled WGS sequence"/>
</dbReference>
<dbReference type="Pfam" id="PF07466">
    <property type="entry name" value="DUF1517"/>
    <property type="match status" value="1"/>
</dbReference>
<reference evidence="2" key="1">
    <citation type="submission" date="2023-02" db="EMBL/GenBank/DDBJ databases">
        <title>Genome of toxic invasive species Heracleum sosnowskyi carries increased number of genes despite the absence of recent whole-genome duplications.</title>
        <authorList>
            <person name="Schelkunov M."/>
            <person name="Shtratnikova V."/>
            <person name="Makarenko M."/>
            <person name="Klepikova A."/>
            <person name="Omelchenko D."/>
            <person name="Novikova G."/>
            <person name="Obukhova E."/>
            <person name="Bogdanov V."/>
            <person name="Penin A."/>
            <person name="Logacheva M."/>
        </authorList>
    </citation>
    <scope>NUCLEOTIDE SEQUENCE</scope>
    <source>
        <strain evidence="2">Hsosn_3</strain>
        <tissue evidence="2">Leaf</tissue>
    </source>
</reference>
<dbReference type="EMBL" id="JAUIZM010000011">
    <property type="protein sequence ID" value="KAK1358401.1"/>
    <property type="molecule type" value="Genomic_DNA"/>
</dbReference>
<evidence type="ECO:0000313" key="2">
    <source>
        <dbReference type="EMBL" id="KAK1358401.1"/>
    </source>
</evidence>
<gene>
    <name evidence="2" type="ORF">POM88_051657</name>
</gene>
<comment type="caution">
    <text evidence="2">The sequence shown here is derived from an EMBL/GenBank/DDBJ whole genome shotgun (WGS) entry which is preliminary data.</text>
</comment>
<dbReference type="InterPro" id="IPR053023">
    <property type="entry name" value="FLAP_modulator"/>
</dbReference>
<evidence type="ECO:0000313" key="3">
    <source>
        <dbReference type="Proteomes" id="UP001237642"/>
    </source>
</evidence>
<proteinExistence type="predicted"/>
<feature type="region of interest" description="Disordered" evidence="1">
    <location>
        <begin position="93"/>
        <end position="129"/>
    </location>
</feature>
<sequence>MAFTITHSHLNSVAAVADMIRGCNNFPTKVLALPRQVVSLVNIRSSWQNNYCYIKFSSRPSTNQFHALRMLPTSKLTPCRSSYTCNCSTSFENEEDSCTDNNNTNIANTNPLSDNRMRGSSSLSSSSRSCSCNYNNNNDENNMANTSPSSYDRIGGSSSSLSCSTRSCCCNCQNTSPSIQINIVFPQLSASPTIEMIAHVYSKIHPLLDQLMLFVQHKSLFFFQVAVSDKERVLRRKVNKIAENADASTLNGLDYVFKEVVKALLQYNYSSIHFTKLNTKYGFLESLSKNYEEFLNVELESHGKDEDIFVNIDDSVEYKNEGSMDIASRSIENDYTVVTMLVLATGRHLIPDFKGKGARYDESLEVLQTKGDRARCYDFFDVLRTLERIPKKELQSVKVLWSPRKEDKVLLEDELLRDFPRLIRIENGLLYGQVKA</sequence>
<name>A0AAD8H0W4_9APIA</name>
<keyword evidence="3" id="KW-1185">Reference proteome</keyword>
<reference evidence="2" key="2">
    <citation type="submission" date="2023-05" db="EMBL/GenBank/DDBJ databases">
        <authorList>
            <person name="Schelkunov M.I."/>
        </authorList>
    </citation>
    <scope>NUCLEOTIDE SEQUENCE</scope>
    <source>
        <strain evidence="2">Hsosn_3</strain>
        <tissue evidence="2">Leaf</tissue>
    </source>
</reference>
<protein>
    <submittedName>
        <fullName evidence="2">Uncharacterized protein</fullName>
    </submittedName>
</protein>
<dbReference type="PANTHER" id="PTHR33975:SF2">
    <property type="entry name" value="MYELIN-ASSOCIATED OLIGODENDROCYTE BASIC PROTEIN"/>
    <property type="match status" value="1"/>
</dbReference>
<dbReference type="InterPro" id="IPR010903">
    <property type="entry name" value="DUF1517"/>
</dbReference>
<feature type="compositionally biased region" description="Low complexity" evidence="1">
    <location>
        <begin position="99"/>
        <end position="129"/>
    </location>
</feature>
<accession>A0AAD8H0W4</accession>
<organism evidence="2 3">
    <name type="scientific">Heracleum sosnowskyi</name>
    <dbReference type="NCBI Taxonomy" id="360622"/>
    <lineage>
        <taxon>Eukaryota</taxon>
        <taxon>Viridiplantae</taxon>
        <taxon>Streptophyta</taxon>
        <taxon>Embryophyta</taxon>
        <taxon>Tracheophyta</taxon>
        <taxon>Spermatophyta</taxon>
        <taxon>Magnoliopsida</taxon>
        <taxon>eudicotyledons</taxon>
        <taxon>Gunneridae</taxon>
        <taxon>Pentapetalae</taxon>
        <taxon>asterids</taxon>
        <taxon>campanulids</taxon>
        <taxon>Apiales</taxon>
        <taxon>Apiaceae</taxon>
        <taxon>Apioideae</taxon>
        <taxon>apioid superclade</taxon>
        <taxon>Tordylieae</taxon>
        <taxon>Tordyliinae</taxon>
        <taxon>Heracleum</taxon>
    </lineage>
</organism>
<evidence type="ECO:0000256" key="1">
    <source>
        <dbReference type="SAM" id="MobiDB-lite"/>
    </source>
</evidence>